<dbReference type="GO" id="GO:0004812">
    <property type="term" value="F:aminoacyl-tRNA ligase activity"/>
    <property type="evidence" value="ECO:0007669"/>
    <property type="project" value="UniProtKB-KW"/>
</dbReference>
<dbReference type="OrthoDB" id="5764209at2"/>
<dbReference type="AlphaFoldDB" id="A0A1Z4VNB3"/>
<keyword evidence="2" id="KW-0030">Aminoacyl-tRNA synthetase</keyword>
<feature type="signal peptide" evidence="1">
    <location>
        <begin position="1"/>
        <end position="19"/>
    </location>
</feature>
<dbReference type="RefSeq" id="WP_096364768.1">
    <property type="nucleotide sequence ID" value="NZ_AP018052.1"/>
</dbReference>
<feature type="chain" id="PRO_5013029339" evidence="1">
    <location>
        <begin position="20"/>
        <end position="187"/>
    </location>
</feature>
<reference evidence="2 3" key="1">
    <citation type="submission" date="2017-05" db="EMBL/GenBank/DDBJ databases">
        <title>Thiocyanate degradation by Thiohalobacter thiocyanaticus FOKN1.</title>
        <authorList>
            <person name="Oshiki M."/>
            <person name="Fukushima T."/>
            <person name="Kawano S."/>
            <person name="Nakagawa J."/>
        </authorList>
    </citation>
    <scope>NUCLEOTIDE SEQUENCE [LARGE SCALE GENOMIC DNA]</scope>
    <source>
        <strain evidence="2 3">FOKN1</strain>
    </source>
</reference>
<sequence>MTRYLSAFCLLLPATLMGAQVEREYNPDSGIETVQVEHPGMSLQLLPLNRDYVAAVFSARGLPPDIVASTRQYCTFGTILRNIGDEVLEYDLTRWRYVTPDGRTHRVKTKTEWLEEWRGRNLAFRWVLLHEAQTYQPGDWGQGFTTVELPPGTRFDLHYVWTQGGELHEAKLEDVRCAPEGVPQSAP</sequence>
<protein>
    <submittedName>
        <fullName evidence="2">Leucyl-tRNA synthetase</fullName>
    </submittedName>
</protein>
<gene>
    <name evidence="2" type="ORF">FOKN1_0685</name>
</gene>
<proteinExistence type="predicted"/>
<accession>A0A1Z4VNB3</accession>
<dbReference type="KEGG" id="ttc:FOKN1_0685"/>
<keyword evidence="1" id="KW-0732">Signal</keyword>
<name>A0A1Z4VNB3_9GAMM</name>
<organism evidence="2 3">
    <name type="scientific">Thiohalobacter thiocyanaticus</name>
    <dbReference type="NCBI Taxonomy" id="585455"/>
    <lineage>
        <taxon>Bacteria</taxon>
        <taxon>Pseudomonadati</taxon>
        <taxon>Pseudomonadota</taxon>
        <taxon>Gammaproteobacteria</taxon>
        <taxon>Thiohalobacterales</taxon>
        <taxon>Thiohalobacteraceae</taxon>
        <taxon>Thiohalobacter</taxon>
    </lineage>
</organism>
<evidence type="ECO:0000313" key="2">
    <source>
        <dbReference type="EMBL" id="BAZ93087.1"/>
    </source>
</evidence>
<dbReference type="EMBL" id="AP018052">
    <property type="protein sequence ID" value="BAZ93087.1"/>
    <property type="molecule type" value="Genomic_DNA"/>
</dbReference>
<keyword evidence="2" id="KW-0436">Ligase</keyword>
<evidence type="ECO:0000313" key="3">
    <source>
        <dbReference type="Proteomes" id="UP000218765"/>
    </source>
</evidence>
<keyword evidence="3" id="KW-1185">Reference proteome</keyword>
<dbReference type="Proteomes" id="UP000218765">
    <property type="component" value="Chromosome"/>
</dbReference>
<evidence type="ECO:0000256" key="1">
    <source>
        <dbReference type="SAM" id="SignalP"/>
    </source>
</evidence>